<proteinExistence type="predicted"/>
<dbReference type="GO" id="GO:0008409">
    <property type="term" value="F:5'-3' exonuclease activity"/>
    <property type="evidence" value="ECO:0007669"/>
    <property type="project" value="InterPro"/>
</dbReference>
<dbReference type="GO" id="GO:0003677">
    <property type="term" value="F:DNA binding"/>
    <property type="evidence" value="ECO:0007669"/>
    <property type="project" value="InterPro"/>
</dbReference>
<dbReference type="Pfam" id="PF02739">
    <property type="entry name" value="5_3_exonuc_N"/>
    <property type="match status" value="1"/>
</dbReference>
<dbReference type="PANTHER" id="PTHR42646:SF4">
    <property type="entry name" value="5'-3' EXONUCLEASE FAMILY PROTEIN"/>
    <property type="match status" value="1"/>
</dbReference>
<keyword evidence="1" id="KW-0540">Nuclease</keyword>
<keyword evidence="6" id="KW-1185">Reference proteome</keyword>
<protein>
    <recommendedName>
        <fullName evidence="4">5'-3' exonuclease domain-containing protein</fullName>
    </recommendedName>
</protein>
<reference evidence="5" key="1">
    <citation type="submission" date="2020-06" db="EMBL/GenBank/DDBJ databases">
        <title>WGS assembly of Ceratodon purpureus strain R40.</title>
        <authorList>
            <person name="Carey S.B."/>
            <person name="Jenkins J."/>
            <person name="Shu S."/>
            <person name="Lovell J.T."/>
            <person name="Sreedasyam A."/>
            <person name="Maumus F."/>
            <person name="Tiley G.P."/>
            <person name="Fernandez-Pozo N."/>
            <person name="Barry K."/>
            <person name="Chen C."/>
            <person name="Wang M."/>
            <person name="Lipzen A."/>
            <person name="Daum C."/>
            <person name="Saski C.A."/>
            <person name="Payton A.C."/>
            <person name="Mcbreen J.C."/>
            <person name="Conrad R.E."/>
            <person name="Kollar L.M."/>
            <person name="Olsson S."/>
            <person name="Huttunen S."/>
            <person name="Landis J.B."/>
            <person name="Wickett N.J."/>
            <person name="Johnson M.G."/>
            <person name="Rensing S.A."/>
            <person name="Grimwood J."/>
            <person name="Schmutz J."/>
            <person name="Mcdaniel S.F."/>
        </authorList>
    </citation>
    <scope>NUCLEOTIDE SEQUENCE</scope>
    <source>
        <strain evidence="5">R40</strain>
    </source>
</reference>
<evidence type="ECO:0000256" key="3">
    <source>
        <dbReference type="SAM" id="MobiDB-lite"/>
    </source>
</evidence>
<dbReference type="Gene3D" id="3.40.50.1010">
    <property type="entry name" value="5'-nuclease"/>
    <property type="match status" value="1"/>
</dbReference>
<dbReference type="Gene3D" id="1.10.150.20">
    <property type="entry name" value="5' to 3' exonuclease, C-terminal subdomain"/>
    <property type="match status" value="1"/>
</dbReference>
<evidence type="ECO:0000256" key="1">
    <source>
        <dbReference type="ARBA" id="ARBA00022722"/>
    </source>
</evidence>
<dbReference type="InterPro" id="IPR036279">
    <property type="entry name" value="5-3_exonuclease_C_sf"/>
</dbReference>
<dbReference type="EMBL" id="CM026431">
    <property type="protein sequence ID" value="KAG0560338.1"/>
    <property type="molecule type" value="Genomic_DNA"/>
</dbReference>
<dbReference type="GO" id="GO:0033567">
    <property type="term" value="P:DNA replication, Okazaki fragment processing"/>
    <property type="evidence" value="ECO:0007669"/>
    <property type="project" value="InterPro"/>
</dbReference>
<evidence type="ECO:0000256" key="2">
    <source>
        <dbReference type="ARBA" id="ARBA00022801"/>
    </source>
</evidence>
<sequence length="539" mass="59954">MLSSRCQPVQRGSLVKLPSSSSLSSWPINSANQPRQNVPVIVCVGISQENVGVSDGRERRRSVKDVWRPKGNGEHLQKCSEAAESTSYVSEAIHKDRLRHQLTYLSTCNGLSLANVDDTTGLSSTSKDLEKSFTKKPSHRVKDVWVAGKRHGSRSNETGATGGKVDVWMAEKLISPANHVSPPPSSSLGSMSLTEEKLVHELVPASPQTCTEPTMNRKRISSGRDVWRERSNEDGLTTNLKSLGHSSKNRDSRKRLYLVDIHALCYDGNKVQPRKVVEWLKLLFTEVTQDNPIIAVMDGERGNEYRRKLLPSYKAKRNYYKPLAAGNGYSSPANDLRKALPLIHGFLTLCHIPVVKLEFAEADDVIASLASQARHEGFQVVIASPDMDFKQLLSPDIHMLLPLPELGRWSFYTLQNYVLQNTVTPDLELGLKCMLGDVSDNVIGLSDVAPGFGRKTALKLMQKHGSLEKLLTAAATRTVGRDYIQDALTKHADLLRRNLQVLSLRTDVDIVLEEQWCRPRCLSNDVLALELLNERLRSG</sequence>
<dbReference type="InterPro" id="IPR020045">
    <property type="entry name" value="DNA_polI_H3TH"/>
</dbReference>
<dbReference type="CDD" id="cd09859">
    <property type="entry name" value="PIN_53EXO"/>
    <property type="match status" value="1"/>
</dbReference>
<organism evidence="5 6">
    <name type="scientific">Ceratodon purpureus</name>
    <name type="common">Fire moss</name>
    <name type="synonym">Dicranum purpureum</name>
    <dbReference type="NCBI Taxonomy" id="3225"/>
    <lineage>
        <taxon>Eukaryota</taxon>
        <taxon>Viridiplantae</taxon>
        <taxon>Streptophyta</taxon>
        <taxon>Embryophyta</taxon>
        <taxon>Bryophyta</taxon>
        <taxon>Bryophytina</taxon>
        <taxon>Bryopsida</taxon>
        <taxon>Dicranidae</taxon>
        <taxon>Pseudoditrichales</taxon>
        <taxon>Ditrichaceae</taxon>
        <taxon>Ceratodon</taxon>
    </lineage>
</organism>
<evidence type="ECO:0000313" key="5">
    <source>
        <dbReference type="EMBL" id="KAG0560338.1"/>
    </source>
</evidence>
<dbReference type="InterPro" id="IPR020046">
    <property type="entry name" value="5-3_exonucl_a-hlix_arch_N"/>
</dbReference>
<dbReference type="InterPro" id="IPR002421">
    <property type="entry name" value="5-3_exonuclease"/>
</dbReference>
<dbReference type="Proteomes" id="UP000822688">
    <property type="component" value="Chromosome 10"/>
</dbReference>
<dbReference type="AlphaFoldDB" id="A0A8T0GRM8"/>
<evidence type="ECO:0000313" key="6">
    <source>
        <dbReference type="Proteomes" id="UP000822688"/>
    </source>
</evidence>
<feature type="domain" description="5'-3' exonuclease" evidence="4">
    <location>
        <begin position="254"/>
        <end position="520"/>
    </location>
</feature>
<dbReference type="GO" id="GO:0017108">
    <property type="term" value="F:5'-flap endonuclease activity"/>
    <property type="evidence" value="ECO:0007669"/>
    <property type="project" value="InterPro"/>
</dbReference>
<gene>
    <name evidence="5" type="ORF">KC19_10G172700</name>
</gene>
<comment type="caution">
    <text evidence="5">The sequence shown here is derived from an EMBL/GenBank/DDBJ whole genome shotgun (WGS) entry which is preliminary data.</text>
</comment>
<name>A0A8T0GRM8_CERPU</name>
<feature type="region of interest" description="Disordered" evidence="3">
    <location>
        <begin position="207"/>
        <end position="229"/>
    </location>
</feature>
<evidence type="ECO:0000259" key="4">
    <source>
        <dbReference type="SMART" id="SM00475"/>
    </source>
</evidence>
<dbReference type="PANTHER" id="PTHR42646">
    <property type="entry name" value="FLAP ENDONUCLEASE XNI"/>
    <property type="match status" value="1"/>
</dbReference>
<dbReference type="SMART" id="SM00475">
    <property type="entry name" value="53EXOc"/>
    <property type="match status" value="1"/>
</dbReference>
<accession>A0A8T0GRM8</accession>
<dbReference type="InterPro" id="IPR038969">
    <property type="entry name" value="FEN"/>
</dbReference>
<keyword evidence="2" id="KW-0378">Hydrolase</keyword>
<dbReference type="SUPFAM" id="SSF88723">
    <property type="entry name" value="PIN domain-like"/>
    <property type="match status" value="1"/>
</dbReference>
<dbReference type="SUPFAM" id="SSF47807">
    <property type="entry name" value="5' to 3' exonuclease, C-terminal subdomain"/>
    <property type="match status" value="1"/>
</dbReference>
<dbReference type="Pfam" id="PF01367">
    <property type="entry name" value="5_3_exonuc"/>
    <property type="match status" value="1"/>
</dbReference>
<dbReference type="InterPro" id="IPR029060">
    <property type="entry name" value="PIN-like_dom_sf"/>
</dbReference>